<keyword evidence="2" id="KW-1185">Reference proteome</keyword>
<dbReference type="OrthoDB" id="6982538at2"/>
<dbReference type="EMBL" id="LDJM01000010">
    <property type="protein sequence ID" value="KRG78425.1"/>
    <property type="molecule type" value="Genomic_DNA"/>
</dbReference>
<name>A0A0R0D7T2_9GAMM</name>
<sequence>MEASTLDAVRLSMGLQQMRAELASSNIARAGAPGLRAHTLDFSRLEGLLTAYGEGRASAADLQQGLAELRALSPREGSTEASALGLDAQVAEMASASMNYQTLGDALSRQFSLMRLAVTGRS</sequence>
<evidence type="ECO:0008006" key="3">
    <source>
        <dbReference type="Google" id="ProtNLM"/>
    </source>
</evidence>
<reference evidence="1 2" key="1">
    <citation type="submission" date="2015-05" db="EMBL/GenBank/DDBJ databases">
        <title>Genome sequencing and analysis of members of genus Stenotrophomonas.</title>
        <authorList>
            <person name="Patil P.P."/>
            <person name="Midha S."/>
            <person name="Patil P.B."/>
        </authorList>
    </citation>
    <scope>NUCLEOTIDE SEQUENCE [LARGE SCALE GENOMIC DNA]</scope>
    <source>
        <strain evidence="1 2">DSM 24757</strain>
    </source>
</reference>
<dbReference type="Proteomes" id="UP000050956">
    <property type="component" value="Unassembled WGS sequence"/>
</dbReference>
<proteinExistence type="predicted"/>
<dbReference type="PATRIC" id="fig|336566.3.peg.67"/>
<dbReference type="AlphaFoldDB" id="A0A0R0D7T2"/>
<evidence type="ECO:0000313" key="1">
    <source>
        <dbReference type="EMBL" id="KRG78425.1"/>
    </source>
</evidence>
<dbReference type="STRING" id="336566.ABB30_03685"/>
<accession>A0A0R0D7T2</accession>
<organism evidence="1 2">
    <name type="scientific">Stenotrophomonas ginsengisoli</name>
    <dbReference type="NCBI Taxonomy" id="336566"/>
    <lineage>
        <taxon>Bacteria</taxon>
        <taxon>Pseudomonadati</taxon>
        <taxon>Pseudomonadota</taxon>
        <taxon>Gammaproteobacteria</taxon>
        <taxon>Lysobacterales</taxon>
        <taxon>Lysobacteraceae</taxon>
        <taxon>Stenotrophomonas</taxon>
    </lineage>
</organism>
<gene>
    <name evidence="1" type="ORF">ABB30_03685</name>
</gene>
<comment type="caution">
    <text evidence="1">The sequence shown here is derived from an EMBL/GenBank/DDBJ whole genome shotgun (WGS) entry which is preliminary data.</text>
</comment>
<protein>
    <recommendedName>
        <fullName evidence="3">Flagellar basal body rod protein FlgB</fullName>
    </recommendedName>
</protein>
<dbReference type="RefSeq" id="WP_057636966.1">
    <property type="nucleotide sequence ID" value="NZ_LDJM01000010.1"/>
</dbReference>
<evidence type="ECO:0000313" key="2">
    <source>
        <dbReference type="Proteomes" id="UP000050956"/>
    </source>
</evidence>